<name>A0AAP2XQW2_9FIRM</name>
<proteinExistence type="predicted"/>
<dbReference type="RefSeq" id="WP_227398516.1">
    <property type="nucleotide sequence ID" value="NZ_JAJDLC010000009.1"/>
</dbReference>
<protein>
    <submittedName>
        <fullName evidence="2">Transposase</fullName>
    </submittedName>
</protein>
<dbReference type="AlphaFoldDB" id="A0AAP2XQW2"/>
<dbReference type="GO" id="GO:0004803">
    <property type="term" value="F:transposase activity"/>
    <property type="evidence" value="ECO:0007669"/>
    <property type="project" value="InterPro"/>
</dbReference>
<accession>A0AAP2XQW2</accession>
<sequence length="258" mass="30892">MNFYSIIYYFIFRNRTTTNADLTHFYSSIDKFEKRISKQALNKAIKKLNPNVFTYLINQFASIYYASSLPKKYRDHLLIAEDGTYMEIPYNVYNINDFQFCMNQHVHDIFDVKKVQSKAGGLYDVTNGLFIDFSLKPAPYSETPLAFAHLYRTKKILKNQKIIYLADRYYGSAEIISHLEFLKYNYVIRGKSNFYKKQVALMQSDDEWIEVEIDDKWLKRFRFSLEAKELRKEKLIFKIRVIKRTYKYTDINHLMSSM</sequence>
<organism evidence="2 3">
    <name type="scientific">Faecalibacillus intestinalis</name>
    <dbReference type="NCBI Taxonomy" id="1982626"/>
    <lineage>
        <taxon>Bacteria</taxon>
        <taxon>Bacillati</taxon>
        <taxon>Bacillota</taxon>
        <taxon>Erysipelotrichia</taxon>
        <taxon>Erysipelotrichales</taxon>
        <taxon>Coprobacillaceae</taxon>
        <taxon>Faecalibacillus</taxon>
    </lineage>
</organism>
<dbReference type="GO" id="GO:0006313">
    <property type="term" value="P:DNA transposition"/>
    <property type="evidence" value="ECO:0007669"/>
    <property type="project" value="InterPro"/>
</dbReference>
<dbReference type="Pfam" id="PF01609">
    <property type="entry name" value="DDE_Tnp_1"/>
    <property type="match status" value="1"/>
</dbReference>
<dbReference type="GO" id="GO:0003677">
    <property type="term" value="F:DNA binding"/>
    <property type="evidence" value="ECO:0007669"/>
    <property type="project" value="InterPro"/>
</dbReference>
<reference evidence="2" key="1">
    <citation type="submission" date="2022-06" db="EMBL/GenBank/DDBJ databases">
        <title>Isolation of gut microbiota from human fecal samples.</title>
        <authorList>
            <person name="Pamer E.G."/>
            <person name="Barat B."/>
            <person name="Waligurski E."/>
            <person name="Medina S."/>
            <person name="Paddock L."/>
            <person name="Mostad J."/>
        </authorList>
    </citation>
    <scope>NUCLEOTIDE SEQUENCE</scope>
    <source>
        <strain evidence="2">DFI.6.24</strain>
    </source>
</reference>
<feature type="domain" description="Transposase IS4-like" evidence="1">
    <location>
        <begin position="117"/>
        <end position="212"/>
    </location>
</feature>
<evidence type="ECO:0000313" key="2">
    <source>
        <dbReference type="EMBL" id="MCQ5061563.1"/>
    </source>
</evidence>
<dbReference type="InterPro" id="IPR012337">
    <property type="entry name" value="RNaseH-like_sf"/>
</dbReference>
<comment type="caution">
    <text evidence="2">The sequence shown here is derived from an EMBL/GenBank/DDBJ whole genome shotgun (WGS) entry which is preliminary data.</text>
</comment>
<gene>
    <name evidence="2" type="ORF">NE542_06910</name>
</gene>
<dbReference type="InterPro" id="IPR002559">
    <property type="entry name" value="Transposase_11"/>
</dbReference>
<dbReference type="Proteomes" id="UP001204814">
    <property type="component" value="Unassembled WGS sequence"/>
</dbReference>
<dbReference type="SUPFAM" id="SSF53098">
    <property type="entry name" value="Ribonuclease H-like"/>
    <property type="match status" value="1"/>
</dbReference>
<dbReference type="EMBL" id="JANGBO010000004">
    <property type="protein sequence ID" value="MCQ5061563.1"/>
    <property type="molecule type" value="Genomic_DNA"/>
</dbReference>
<evidence type="ECO:0000313" key="3">
    <source>
        <dbReference type="Proteomes" id="UP001204814"/>
    </source>
</evidence>
<evidence type="ECO:0000259" key="1">
    <source>
        <dbReference type="Pfam" id="PF01609"/>
    </source>
</evidence>